<comment type="similarity">
    <text evidence="2">Belongs to the BMP lipoprotein family.</text>
</comment>
<evidence type="ECO:0000256" key="1">
    <source>
        <dbReference type="ARBA" id="ARBA00004193"/>
    </source>
</evidence>
<evidence type="ECO:0000256" key="2">
    <source>
        <dbReference type="ARBA" id="ARBA00008610"/>
    </source>
</evidence>
<dbReference type="Gene3D" id="3.40.50.2300">
    <property type="match status" value="2"/>
</dbReference>
<organism evidence="9 10">
    <name type="scientific">Aeromicrobium terrae</name>
    <dbReference type="NCBI Taxonomy" id="2498846"/>
    <lineage>
        <taxon>Bacteria</taxon>
        <taxon>Bacillati</taxon>
        <taxon>Actinomycetota</taxon>
        <taxon>Actinomycetes</taxon>
        <taxon>Propionibacteriales</taxon>
        <taxon>Nocardioidaceae</taxon>
        <taxon>Aeromicrobium</taxon>
    </lineage>
</organism>
<keyword evidence="10" id="KW-1185">Reference proteome</keyword>
<evidence type="ECO:0000256" key="6">
    <source>
        <dbReference type="ARBA" id="ARBA00023288"/>
    </source>
</evidence>
<keyword evidence="5" id="KW-0472">Membrane</keyword>
<gene>
    <name evidence="9" type="ORF">FHP06_14755</name>
</gene>
<name>A0A5C8NEZ2_9ACTN</name>
<dbReference type="PANTHER" id="PTHR34296">
    <property type="entry name" value="TRANSCRIPTIONAL ACTIVATOR PROTEIN MED"/>
    <property type="match status" value="1"/>
</dbReference>
<dbReference type="PANTHER" id="PTHR34296:SF2">
    <property type="entry name" value="ABC TRANSPORTER GUANOSINE-BINDING PROTEIN NUPN"/>
    <property type="match status" value="1"/>
</dbReference>
<dbReference type="Proteomes" id="UP000321571">
    <property type="component" value="Unassembled WGS sequence"/>
</dbReference>
<dbReference type="OrthoDB" id="9784230at2"/>
<dbReference type="Pfam" id="PF02608">
    <property type="entry name" value="Bmp"/>
    <property type="match status" value="1"/>
</dbReference>
<evidence type="ECO:0000313" key="9">
    <source>
        <dbReference type="EMBL" id="TXL57375.1"/>
    </source>
</evidence>
<dbReference type="PROSITE" id="PS51257">
    <property type="entry name" value="PROKAR_LIPOPROTEIN"/>
    <property type="match status" value="1"/>
</dbReference>
<keyword evidence="4 7" id="KW-0732">Signal</keyword>
<evidence type="ECO:0000256" key="5">
    <source>
        <dbReference type="ARBA" id="ARBA00023136"/>
    </source>
</evidence>
<sequence length="357" mass="36734">MRRLTQLSAVVCVAALALTGCGSDSDGGGNGSKDSASKDICKTAKGDGPKIGLAYDVGGRGDQSFNDSAYAGLEKAVKEFDASCVEGEATDGEAESAREDRLRQMADGGATAVIGVGFAYSDAINKVAPDYPDVNFGVVDGFDPDTEANKNVAYLGFAEEQGSFLVGVAAAEKSKSGTIGFVGGVHNDLIKKFEAGYTAGAKAAKPDVKVLVNYIQESDLKGFGDPAGGKAAAAGQYDKGADVVYHAAGGSGAGVFDAAVEADKLAIGVDSDQYLTATAEQKPHILTSMLKRVDTATYDFIKSVDDGKALTSYQVYDLKADGVGYSKSGGFVDDIASDIDGFKEKIISGEIKVPTKP</sequence>
<evidence type="ECO:0000259" key="8">
    <source>
        <dbReference type="Pfam" id="PF02608"/>
    </source>
</evidence>
<feature type="chain" id="PRO_5039619581" evidence="7">
    <location>
        <begin position="23"/>
        <end position="357"/>
    </location>
</feature>
<protein>
    <submittedName>
        <fullName evidence="9">BMP family ABC transporter substrate-binding protein</fullName>
    </submittedName>
</protein>
<keyword evidence="6" id="KW-0449">Lipoprotein</keyword>
<feature type="signal peptide" evidence="7">
    <location>
        <begin position="1"/>
        <end position="22"/>
    </location>
</feature>
<comment type="caution">
    <text evidence="9">The sequence shown here is derived from an EMBL/GenBank/DDBJ whole genome shotgun (WGS) entry which is preliminary data.</text>
</comment>
<accession>A0A5C8NEZ2</accession>
<dbReference type="GO" id="GO:0005886">
    <property type="term" value="C:plasma membrane"/>
    <property type="evidence" value="ECO:0007669"/>
    <property type="project" value="UniProtKB-SubCell"/>
</dbReference>
<dbReference type="CDD" id="cd06354">
    <property type="entry name" value="PBP1_PrnA-like"/>
    <property type="match status" value="1"/>
</dbReference>
<evidence type="ECO:0000256" key="4">
    <source>
        <dbReference type="ARBA" id="ARBA00022729"/>
    </source>
</evidence>
<dbReference type="EMBL" id="VDUX01000008">
    <property type="protein sequence ID" value="TXL57375.1"/>
    <property type="molecule type" value="Genomic_DNA"/>
</dbReference>
<dbReference type="AlphaFoldDB" id="A0A5C8NEZ2"/>
<dbReference type="InterPro" id="IPR003760">
    <property type="entry name" value="PnrA-like"/>
</dbReference>
<proteinExistence type="inferred from homology"/>
<comment type="subcellular location">
    <subcellularLocation>
        <location evidence="1">Cell membrane</location>
        <topology evidence="1">Lipid-anchor</topology>
    </subcellularLocation>
</comment>
<dbReference type="InterPro" id="IPR028082">
    <property type="entry name" value="Peripla_BP_I"/>
</dbReference>
<evidence type="ECO:0000313" key="10">
    <source>
        <dbReference type="Proteomes" id="UP000321571"/>
    </source>
</evidence>
<reference evidence="9 10" key="1">
    <citation type="submission" date="2019-06" db="EMBL/GenBank/DDBJ databases">
        <title>Aeromicrobium sp. nov., isolated from a maize field.</title>
        <authorList>
            <person name="Lin S.-Y."/>
            <person name="Tsai C.-F."/>
            <person name="Young C.-C."/>
        </authorList>
    </citation>
    <scope>NUCLEOTIDE SEQUENCE [LARGE SCALE GENOMIC DNA]</scope>
    <source>
        <strain evidence="9 10">CC-CFT486</strain>
    </source>
</reference>
<feature type="domain" description="ABC transporter substrate-binding protein PnrA-like" evidence="8">
    <location>
        <begin position="56"/>
        <end position="355"/>
    </location>
</feature>
<dbReference type="InterPro" id="IPR050957">
    <property type="entry name" value="BMP_lipoprotein"/>
</dbReference>
<keyword evidence="3" id="KW-1003">Cell membrane</keyword>
<evidence type="ECO:0000256" key="7">
    <source>
        <dbReference type="SAM" id="SignalP"/>
    </source>
</evidence>
<dbReference type="SUPFAM" id="SSF53822">
    <property type="entry name" value="Periplasmic binding protein-like I"/>
    <property type="match status" value="1"/>
</dbReference>
<evidence type="ECO:0000256" key="3">
    <source>
        <dbReference type="ARBA" id="ARBA00022475"/>
    </source>
</evidence>